<evidence type="ECO:0000256" key="3">
    <source>
        <dbReference type="ARBA" id="ARBA00022722"/>
    </source>
</evidence>
<keyword evidence="2" id="KW-1277">Toxin-antitoxin system</keyword>
<evidence type="ECO:0000313" key="9">
    <source>
        <dbReference type="Proteomes" id="UP000231343"/>
    </source>
</evidence>
<dbReference type="Proteomes" id="UP000231343">
    <property type="component" value="Unassembled WGS sequence"/>
</dbReference>
<evidence type="ECO:0000313" key="8">
    <source>
        <dbReference type="EMBL" id="PIS29911.1"/>
    </source>
</evidence>
<reference evidence="8 9" key="1">
    <citation type="submission" date="2017-09" db="EMBL/GenBank/DDBJ databases">
        <title>Depth-based differentiation of microbial function through sediment-hosted aquifers and enrichment of novel symbionts in the deep terrestrial subsurface.</title>
        <authorList>
            <person name="Probst A.J."/>
            <person name="Ladd B."/>
            <person name="Jarett J.K."/>
            <person name="Geller-Mcgrath D.E."/>
            <person name="Sieber C.M."/>
            <person name="Emerson J.B."/>
            <person name="Anantharaman K."/>
            <person name="Thomas B.C."/>
            <person name="Malmstrom R."/>
            <person name="Stieglmeier M."/>
            <person name="Klingl A."/>
            <person name="Woyke T."/>
            <person name="Ryan C.M."/>
            <person name="Banfield J.F."/>
        </authorList>
    </citation>
    <scope>NUCLEOTIDE SEQUENCE [LARGE SCALE GENOMIC DNA]</scope>
    <source>
        <strain evidence="8">CG08_land_8_20_14_0_20_45_16</strain>
    </source>
</reference>
<evidence type="ECO:0000256" key="1">
    <source>
        <dbReference type="ARBA" id="ARBA00006620"/>
    </source>
</evidence>
<dbReference type="InterPro" id="IPR012933">
    <property type="entry name" value="HicA_mRNA_interferase"/>
</dbReference>
<evidence type="ECO:0000256" key="6">
    <source>
        <dbReference type="ARBA" id="ARBA00022884"/>
    </source>
</evidence>
<dbReference type="GO" id="GO:0004519">
    <property type="term" value="F:endonuclease activity"/>
    <property type="evidence" value="ECO:0007669"/>
    <property type="project" value="UniProtKB-KW"/>
</dbReference>
<evidence type="ECO:0000256" key="7">
    <source>
        <dbReference type="ARBA" id="ARBA00023016"/>
    </source>
</evidence>
<keyword evidence="3" id="KW-0540">Nuclease</keyword>
<organism evidence="8 9">
    <name type="scientific">Candidatus Saganbacteria bacterium CG08_land_8_20_14_0_20_45_16</name>
    <dbReference type="NCBI Taxonomy" id="2014293"/>
    <lineage>
        <taxon>Bacteria</taxon>
        <taxon>Bacillati</taxon>
        <taxon>Saganbacteria</taxon>
    </lineage>
</organism>
<sequence>MPKIPTISGNEAIRCFEKLGYEVTRQKGSHIRLHHKVDKNKKPLTIPKHKELGKGLLRKLIRDAEITIEALVELL</sequence>
<comment type="similarity">
    <text evidence="1">Belongs to the HicA mRNA interferase family.</text>
</comment>
<proteinExistence type="inferred from homology"/>
<dbReference type="GO" id="GO:0003729">
    <property type="term" value="F:mRNA binding"/>
    <property type="evidence" value="ECO:0007669"/>
    <property type="project" value="InterPro"/>
</dbReference>
<keyword evidence="7" id="KW-0346">Stress response</keyword>
<keyword evidence="5" id="KW-0378">Hydrolase</keyword>
<comment type="caution">
    <text evidence="8">The sequence shown here is derived from an EMBL/GenBank/DDBJ whole genome shotgun (WGS) entry which is preliminary data.</text>
</comment>
<dbReference type="Pfam" id="PF07927">
    <property type="entry name" value="HicA_toxin"/>
    <property type="match status" value="1"/>
</dbReference>
<evidence type="ECO:0000256" key="4">
    <source>
        <dbReference type="ARBA" id="ARBA00022759"/>
    </source>
</evidence>
<evidence type="ECO:0008006" key="10">
    <source>
        <dbReference type="Google" id="ProtNLM"/>
    </source>
</evidence>
<dbReference type="InterPro" id="IPR038570">
    <property type="entry name" value="HicA_sf"/>
</dbReference>
<dbReference type="GO" id="GO:0016787">
    <property type="term" value="F:hydrolase activity"/>
    <property type="evidence" value="ECO:0007669"/>
    <property type="project" value="UniProtKB-KW"/>
</dbReference>
<protein>
    <recommendedName>
        <fullName evidence="10">Addiction module toxin, HicA family</fullName>
    </recommendedName>
</protein>
<dbReference type="EMBL" id="PEYM01000068">
    <property type="protein sequence ID" value="PIS29911.1"/>
    <property type="molecule type" value="Genomic_DNA"/>
</dbReference>
<keyword evidence="4" id="KW-0255">Endonuclease</keyword>
<accession>A0A2H0XY60</accession>
<dbReference type="Gene3D" id="3.30.920.30">
    <property type="entry name" value="Hypothetical protein"/>
    <property type="match status" value="1"/>
</dbReference>
<evidence type="ECO:0000256" key="5">
    <source>
        <dbReference type="ARBA" id="ARBA00022801"/>
    </source>
</evidence>
<dbReference type="AlphaFoldDB" id="A0A2H0XY60"/>
<gene>
    <name evidence="8" type="ORF">COT42_03990</name>
</gene>
<keyword evidence="6" id="KW-0694">RNA-binding</keyword>
<evidence type="ECO:0000256" key="2">
    <source>
        <dbReference type="ARBA" id="ARBA00022649"/>
    </source>
</evidence>
<dbReference type="SUPFAM" id="SSF54786">
    <property type="entry name" value="YcfA/nrd intein domain"/>
    <property type="match status" value="1"/>
</dbReference>
<name>A0A2H0XY60_UNCSA</name>